<dbReference type="GO" id="GO:0005829">
    <property type="term" value="C:cytosol"/>
    <property type="evidence" value="ECO:0007669"/>
    <property type="project" value="TreeGrafter"/>
</dbReference>
<keyword evidence="2" id="KW-1185">Reference proteome</keyword>
<dbReference type="SFLD" id="SFLDS00003">
    <property type="entry name" value="Haloacid_Dehalogenase"/>
    <property type="match status" value="1"/>
</dbReference>
<dbReference type="GO" id="GO:0000287">
    <property type="term" value="F:magnesium ion binding"/>
    <property type="evidence" value="ECO:0007669"/>
    <property type="project" value="TreeGrafter"/>
</dbReference>
<dbReference type="NCBIfam" id="TIGR00099">
    <property type="entry name" value="Cof-subfamily"/>
    <property type="match status" value="1"/>
</dbReference>
<evidence type="ECO:0000313" key="1">
    <source>
        <dbReference type="EMBL" id="MBJ8349126.1"/>
    </source>
</evidence>
<dbReference type="PANTHER" id="PTHR10000">
    <property type="entry name" value="PHOSPHOSERINE PHOSPHATASE"/>
    <property type="match status" value="1"/>
</dbReference>
<dbReference type="InterPro" id="IPR006379">
    <property type="entry name" value="HAD-SF_hydro_IIB"/>
</dbReference>
<name>A0A934UCT6_9STRE</name>
<gene>
    <name evidence="1" type="ORF">JHK64_00590</name>
</gene>
<evidence type="ECO:0000313" key="2">
    <source>
        <dbReference type="Proteomes" id="UP000644875"/>
    </source>
</evidence>
<organism evidence="1 2">
    <name type="scientific">Streptococcus zalophi</name>
    <dbReference type="NCBI Taxonomy" id="640031"/>
    <lineage>
        <taxon>Bacteria</taxon>
        <taxon>Bacillati</taxon>
        <taxon>Bacillota</taxon>
        <taxon>Bacilli</taxon>
        <taxon>Lactobacillales</taxon>
        <taxon>Streptococcaceae</taxon>
        <taxon>Streptococcus</taxon>
    </lineage>
</organism>
<dbReference type="Gene3D" id="3.30.1240.10">
    <property type="match status" value="1"/>
</dbReference>
<dbReference type="InterPro" id="IPR023214">
    <property type="entry name" value="HAD_sf"/>
</dbReference>
<dbReference type="Pfam" id="PF08282">
    <property type="entry name" value="Hydrolase_3"/>
    <property type="match status" value="1"/>
</dbReference>
<dbReference type="AlphaFoldDB" id="A0A934UCT6"/>
<accession>A0A934UCT6</accession>
<dbReference type="PANTHER" id="PTHR10000:SF53">
    <property type="entry name" value="5-AMINO-6-(5-PHOSPHO-D-RIBITYLAMINO)URACIL PHOSPHATASE YBJI-RELATED"/>
    <property type="match status" value="1"/>
</dbReference>
<dbReference type="SFLD" id="SFLDG01140">
    <property type="entry name" value="C2.B:_Phosphomannomutase_and_P"/>
    <property type="match status" value="1"/>
</dbReference>
<reference evidence="1 2" key="1">
    <citation type="journal article" date="2021" name="Int. J. Syst. Evol. Microbiol.">
        <title>Streptococcus vicugnae sp. nov., isolated from faeces of alpacas (Vicugna pacos) and cattle (Bos taurus), Streptococcus zalophi sp. nov., and Streptococcus pacificus sp. nov., isolated from respiratory tract of California sea lions (Zalophus californianus).</title>
        <authorList>
            <person name="Volokhov D.V."/>
            <person name="Zagorodnyaya T.A."/>
            <person name="Shen Z."/>
            <person name="Blom J."/>
            <person name="Furtak V.A."/>
            <person name="Eisenberg T."/>
            <person name="Fan P."/>
            <person name="Jeong K.C."/>
            <person name="Gao Y."/>
            <person name="Zhang S."/>
            <person name="Amselle M."/>
        </authorList>
    </citation>
    <scope>NUCLEOTIDE SEQUENCE [LARGE SCALE GENOMIC DNA]</scope>
    <source>
        <strain evidence="2">CSL7508-lung</strain>
    </source>
</reference>
<dbReference type="InterPro" id="IPR000150">
    <property type="entry name" value="Cof"/>
</dbReference>
<dbReference type="Gene3D" id="3.40.50.1000">
    <property type="entry name" value="HAD superfamily/HAD-like"/>
    <property type="match status" value="1"/>
</dbReference>
<dbReference type="GO" id="GO:0016791">
    <property type="term" value="F:phosphatase activity"/>
    <property type="evidence" value="ECO:0007669"/>
    <property type="project" value="TreeGrafter"/>
</dbReference>
<protein>
    <submittedName>
        <fullName evidence="1">HAD family hydrolase</fullName>
    </submittedName>
</protein>
<comment type="caution">
    <text evidence="1">The sequence shown here is derived from an EMBL/GenBank/DDBJ whole genome shotgun (WGS) entry which is preliminary data.</text>
</comment>
<keyword evidence="1" id="KW-0378">Hydrolase</keyword>
<dbReference type="NCBIfam" id="TIGR01484">
    <property type="entry name" value="HAD-SF-IIB"/>
    <property type="match status" value="1"/>
</dbReference>
<sequence>MKIIATDMDGTFLRNDKTYDTSRFQKIFEELQKKQIHFVIASGNQYLKLREYFEEIAEKLIYISENGAQVWVGNTPIASYSIPHDKVKQIVDSLLSHPKMSGDKVLLSGKKGAYILHTAEQSYKEKMKKFYKNIKFVDDFDCVNDEILKITMNFENNDLKEVETFLNEYTDVRATTSGFYSIDVVRSGISKATGIDLLCTYFHISAEEIVAFGDNLNDLEMLKAVGKAYATKNAVEDIKKIALEVIPSSDEQGVLFKIEKLLGE</sequence>
<dbReference type="RefSeq" id="WP_199567057.1">
    <property type="nucleotide sequence ID" value="NZ_JAENBP010000001.1"/>
</dbReference>
<dbReference type="SUPFAM" id="SSF56784">
    <property type="entry name" value="HAD-like"/>
    <property type="match status" value="1"/>
</dbReference>
<dbReference type="EMBL" id="JAENBP010000001">
    <property type="protein sequence ID" value="MBJ8349126.1"/>
    <property type="molecule type" value="Genomic_DNA"/>
</dbReference>
<dbReference type="CDD" id="cd07518">
    <property type="entry name" value="HAD_YbiV-Like"/>
    <property type="match status" value="1"/>
</dbReference>
<dbReference type="Proteomes" id="UP000644875">
    <property type="component" value="Unassembled WGS sequence"/>
</dbReference>
<proteinExistence type="predicted"/>
<dbReference type="InterPro" id="IPR036412">
    <property type="entry name" value="HAD-like_sf"/>
</dbReference>